<gene>
    <name evidence="2" type="ORF">JCM15548_11488</name>
</gene>
<organism evidence="2 3">
    <name type="scientific">Geofilum rubicundum JCM 15548</name>
    <dbReference type="NCBI Taxonomy" id="1236989"/>
    <lineage>
        <taxon>Bacteria</taxon>
        <taxon>Pseudomonadati</taxon>
        <taxon>Bacteroidota</taxon>
        <taxon>Bacteroidia</taxon>
        <taxon>Marinilabiliales</taxon>
        <taxon>Marinilabiliaceae</taxon>
        <taxon>Geofilum</taxon>
    </lineage>
</organism>
<dbReference type="OrthoDB" id="9802177at2"/>
<dbReference type="InterPro" id="IPR045748">
    <property type="entry name" value="DcaP"/>
</dbReference>
<evidence type="ECO:0008006" key="4">
    <source>
        <dbReference type="Google" id="ProtNLM"/>
    </source>
</evidence>
<keyword evidence="3" id="KW-1185">Reference proteome</keyword>
<comment type="caution">
    <text evidence="2">The sequence shown here is derived from an EMBL/GenBank/DDBJ whole genome shotgun (WGS) entry which is preliminary data.</text>
</comment>
<evidence type="ECO:0000313" key="3">
    <source>
        <dbReference type="Proteomes" id="UP000032900"/>
    </source>
</evidence>
<dbReference type="Proteomes" id="UP000032900">
    <property type="component" value="Unassembled WGS sequence"/>
</dbReference>
<evidence type="ECO:0000256" key="1">
    <source>
        <dbReference type="SAM" id="SignalP"/>
    </source>
</evidence>
<dbReference type="STRING" id="1236989.JCM15548_11488"/>
<accession>A0A0E9LVN0</accession>
<proteinExistence type="predicted"/>
<dbReference type="AlphaFoldDB" id="A0A0E9LVN0"/>
<protein>
    <recommendedName>
        <fullName evidence="4">Outer membrane protein</fullName>
    </recommendedName>
</protein>
<keyword evidence="1" id="KW-0732">Signal</keyword>
<sequence length="405" mass="45352">MRRSFLLFISLILSLSAYGQDEKPFEISLHGFIAVDASYNTRASRQARNEHIYLYPLPERTDALTGKDLNDRGRYDMDAAHSRFGLHIKGPTIQGVSVFGLLEADFLGDDRVADSDFRMRHAYIKLGYKDFSFVAGQTWHPFFIPENFPQTVNTCVGVPMHPLSRNPQLRFNWHVQNNLELSATFLEQNNFRTAGFPTGSEDAGLPEVVLQAKIGGTGPAWASLSAGYKRLAIPEAHDPQKVHPEVASFHYQASFRYQLPGLTYRMGALYGQNNSELVIPGGVGRVVNTSDTHPEYQPLASATLWIDLNSTNKTWDPGIFAGYMTAMGASEEVTVIPELSMNPDVTDVIAIAPRLKYHLGTHTWIGAEYMWTQAGWGQSFDNFGAPSDVENYTNHRLLLSVRYHF</sequence>
<dbReference type="Pfam" id="PF19577">
    <property type="entry name" value="DcaP"/>
    <property type="match status" value="1"/>
</dbReference>
<dbReference type="RefSeq" id="WP_062123470.1">
    <property type="nucleotide sequence ID" value="NZ_BAZW01000008.1"/>
</dbReference>
<feature type="chain" id="PRO_5002428542" description="Outer membrane protein" evidence="1">
    <location>
        <begin position="20"/>
        <end position="405"/>
    </location>
</feature>
<evidence type="ECO:0000313" key="2">
    <source>
        <dbReference type="EMBL" id="GAO29314.1"/>
    </source>
</evidence>
<dbReference type="SUPFAM" id="SSF56935">
    <property type="entry name" value="Porins"/>
    <property type="match status" value="1"/>
</dbReference>
<feature type="signal peptide" evidence="1">
    <location>
        <begin position="1"/>
        <end position="19"/>
    </location>
</feature>
<dbReference type="EMBL" id="BAZW01000008">
    <property type="protein sequence ID" value="GAO29314.1"/>
    <property type="molecule type" value="Genomic_DNA"/>
</dbReference>
<reference evidence="2 3" key="1">
    <citation type="journal article" date="2015" name="Microbes Environ.">
        <title>Distribution and evolution of nitrogen fixation genes in the phylum bacteroidetes.</title>
        <authorList>
            <person name="Inoue J."/>
            <person name="Oshima K."/>
            <person name="Suda W."/>
            <person name="Sakamoto M."/>
            <person name="Iino T."/>
            <person name="Noda S."/>
            <person name="Hongoh Y."/>
            <person name="Hattori M."/>
            <person name="Ohkuma M."/>
        </authorList>
    </citation>
    <scope>NUCLEOTIDE SEQUENCE [LARGE SCALE GENOMIC DNA]</scope>
    <source>
        <strain evidence="2">JCM 15548</strain>
    </source>
</reference>
<name>A0A0E9LVN0_9BACT</name>